<keyword evidence="5 6" id="KW-0460">Magnesium</keyword>
<dbReference type="InterPro" id="IPR000023">
    <property type="entry name" value="Phosphofructokinase_dom"/>
</dbReference>
<feature type="binding site" evidence="6">
    <location>
        <begin position="144"/>
        <end position="146"/>
    </location>
    <ligand>
        <name>substrate</name>
    </ligand>
</feature>
<comment type="activity regulation">
    <text evidence="6">Non-allosteric.</text>
</comment>
<dbReference type="InterPro" id="IPR035966">
    <property type="entry name" value="PKF_sf"/>
</dbReference>
<keyword evidence="4 6" id="KW-0418">Kinase</keyword>
<dbReference type="AlphaFoldDB" id="A0A4S2F358"/>
<dbReference type="EMBL" id="SRYE01000001">
    <property type="protein sequence ID" value="TGY63265.1"/>
    <property type="molecule type" value="Genomic_DNA"/>
</dbReference>
<evidence type="ECO:0000256" key="4">
    <source>
        <dbReference type="ARBA" id="ARBA00022777"/>
    </source>
</evidence>
<dbReference type="GO" id="GO:0046872">
    <property type="term" value="F:metal ion binding"/>
    <property type="evidence" value="ECO:0007669"/>
    <property type="project" value="UniProtKB-KW"/>
</dbReference>
<dbReference type="OrthoDB" id="9802503at2"/>
<keyword evidence="6" id="KW-0963">Cytoplasm</keyword>
<dbReference type="HAMAP" id="MF_01978">
    <property type="entry name" value="Phosphofructokinase_II_B2"/>
    <property type="match status" value="1"/>
</dbReference>
<comment type="catalytic activity">
    <reaction evidence="6">
        <text>beta-D-fructose 6-phosphate + diphosphate = beta-D-fructose 1,6-bisphosphate + phosphate + H(+)</text>
        <dbReference type="Rhea" id="RHEA:13613"/>
        <dbReference type="ChEBI" id="CHEBI:15378"/>
        <dbReference type="ChEBI" id="CHEBI:32966"/>
        <dbReference type="ChEBI" id="CHEBI:33019"/>
        <dbReference type="ChEBI" id="CHEBI:43474"/>
        <dbReference type="ChEBI" id="CHEBI:57634"/>
        <dbReference type="EC" id="2.7.1.90"/>
    </reaction>
</comment>
<keyword evidence="9" id="KW-1185">Reference proteome</keyword>
<comment type="subunit">
    <text evidence="6">Homodimer.</text>
</comment>
<feature type="binding site" evidence="6">
    <location>
        <position position="16"/>
    </location>
    <ligand>
        <name>diphosphate</name>
        <dbReference type="ChEBI" id="CHEBI:33019"/>
    </ligand>
</feature>
<dbReference type="Proteomes" id="UP000310263">
    <property type="component" value="Unassembled WGS sequence"/>
</dbReference>
<dbReference type="Pfam" id="PF00365">
    <property type="entry name" value="PFK"/>
    <property type="match status" value="1"/>
</dbReference>
<evidence type="ECO:0000313" key="8">
    <source>
        <dbReference type="EMBL" id="TGY63265.1"/>
    </source>
</evidence>
<dbReference type="GO" id="GO:0006002">
    <property type="term" value="P:fructose 6-phosphate metabolic process"/>
    <property type="evidence" value="ECO:0007669"/>
    <property type="project" value="InterPro"/>
</dbReference>
<dbReference type="PIRSF" id="PIRSF036483">
    <property type="entry name" value="PFK_XF0274"/>
    <property type="match status" value="1"/>
</dbReference>
<keyword evidence="3 6" id="KW-0479">Metal-binding</keyword>
<reference evidence="8 9" key="1">
    <citation type="submission" date="2019-04" db="EMBL/GenBank/DDBJ databases">
        <title>Microbes associate with the intestines of laboratory mice.</title>
        <authorList>
            <person name="Navarre W."/>
            <person name="Wong E."/>
            <person name="Huang K."/>
            <person name="Tropini C."/>
            <person name="Ng K."/>
            <person name="Yu B."/>
        </authorList>
    </citation>
    <scope>NUCLEOTIDE SEQUENCE [LARGE SCALE GENOMIC DNA]</scope>
    <source>
        <strain evidence="8 9">NM07_P-09</strain>
    </source>
</reference>
<proteinExistence type="inferred from homology"/>
<dbReference type="PANTHER" id="PTHR45770">
    <property type="entry name" value="ATP-DEPENDENT 6-PHOSPHOFRUCTOKINASE 1"/>
    <property type="match status" value="1"/>
</dbReference>
<dbReference type="RefSeq" id="WP_136011892.1">
    <property type="nucleotide sequence ID" value="NZ_SRYE01000001.1"/>
</dbReference>
<dbReference type="GO" id="GO:0005737">
    <property type="term" value="C:cytoplasm"/>
    <property type="evidence" value="ECO:0007669"/>
    <property type="project" value="UniProtKB-SubCell"/>
</dbReference>
<feature type="active site" description="Proton acceptor" evidence="6">
    <location>
        <position position="146"/>
    </location>
</feature>
<comment type="similarity">
    <text evidence="6">Belongs to the phosphofructokinase type A (PFKA) family. PPi-dependent PFK group II subfamily. Clade 'B2' sub-subfamily.</text>
</comment>
<gene>
    <name evidence="6" type="primary">pfp</name>
    <name evidence="8" type="ORF">E5334_01825</name>
</gene>
<comment type="function">
    <text evidence="6">Catalyzes the phosphorylation of D-fructose 6-phosphate, the first committing step of glycolysis. Uses inorganic phosphate (PPi) as phosphoryl donor instead of ATP like common ATP-dependent phosphofructokinases (ATP-PFKs), which renders the reaction reversible, and can thus function both in glycolysis and gluconeogenesis. Consistently, PPi-PFK can replace the enzymes of both the forward (ATP-PFK) and reverse (fructose-bisphosphatase (FBPase)) reactions.</text>
</comment>
<evidence type="ECO:0000256" key="1">
    <source>
        <dbReference type="ARBA" id="ARBA00001946"/>
    </source>
</evidence>
<dbReference type="InterPro" id="IPR022953">
    <property type="entry name" value="ATP_PFK"/>
</dbReference>
<comment type="subcellular location">
    <subcellularLocation>
        <location evidence="6">Cytoplasm</location>
    </subcellularLocation>
</comment>
<dbReference type="InterPro" id="IPR011404">
    <property type="entry name" value="PPi-PFK"/>
</dbReference>
<evidence type="ECO:0000256" key="5">
    <source>
        <dbReference type="ARBA" id="ARBA00022842"/>
    </source>
</evidence>
<evidence type="ECO:0000256" key="2">
    <source>
        <dbReference type="ARBA" id="ARBA00022679"/>
    </source>
</evidence>
<dbReference type="Gene3D" id="3.40.50.450">
    <property type="match status" value="1"/>
</dbReference>
<comment type="caution">
    <text evidence="8">The sequence shown here is derived from an EMBL/GenBank/DDBJ whole genome shotgun (WGS) entry which is preliminary data.</text>
</comment>
<dbReference type="EC" id="2.7.1.90" evidence="6"/>
<evidence type="ECO:0000256" key="6">
    <source>
        <dbReference type="HAMAP-Rule" id="MF_01978"/>
    </source>
</evidence>
<sequence length="411" mass="43535">MEQKWDTTVLVGQSGGPTAAINASLVGVWEAAYRLGARVVGMRNGIEGFLAGATVDLDAIVSDPLQAELLRHTPASFLGSCRYKLPDPEDDATPYQELFSRFEALGAGAVLYIGGNDSMDTIEKLARYGESAGSPIRFMGVAKTIDNDLMGTDHTPGYGSAAKFVATSVHELRRDSDTYFMKSVTVVEIMGRDAGWLTAAAALAGAPGQDGPDLFLLPEAPVSLDDIVSRVDKLFKTQNTVIIAASEGARTPTGEPLYQDESVGVDAFGHAAAQSGLCRYLAGVIKERLGVKTRAVELSTLQRCAAHLASATDLAEAATLGSTSLQAAASGATGMLSVIHRISDDPYAVRYGLKAISDVANGVRTIPRSWITPDGMGLTQVFLDYARPLIAGEVHPIFVDGVPWYPRLAKE</sequence>
<feature type="binding site" evidence="6">
    <location>
        <position position="247"/>
    </location>
    <ligand>
        <name>substrate</name>
    </ligand>
</feature>
<dbReference type="Gene3D" id="3.40.50.460">
    <property type="entry name" value="Phosphofructokinase domain"/>
    <property type="match status" value="1"/>
</dbReference>
<organism evidence="8 9">
    <name type="scientific">Muricaecibacterium torontonense</name>
    <dbReference type="NCBI Taxonomy" id="3032871"/>
    <lineage>
        <taxon>Bacteria</taxon>
        <taxon>Bacillati</taxon>
        <taxon>Actinomycetota</taxon>
        <taxon>Coriobacteriia</taxon>
        <taxon>Coriobacteriales</taxon>
        <taxon>Atopobiaceae</taxon>
        <taxon>Muricaecibacterium</taxon>
    </lineage>
</organism>
<feature type="binding site" evidence="6">
    <location>
        <begin position="190"/>
        <end position="192"/>
    </location>
    <ligand>
        <name>substrate</name>
    </ligand>
</feature>
<feature type="domain" description="Phosphofructokinase" evidence="7">
    <location>
        <begin position="9"/>
        <end position="325"/>
    </location>
</feature>
<evidence type="ECO:0000313" key="9">
    <source>
        <dbReference type="Proteomes" id="UP000310263"/>
    </source>
</evidence>
<dbReference type="UniPathway" id="UPA00109">
    <property type="reaction ID" value="UER00182"/>
</dbReference>
<comment type="pathway">
    <text evidence="6">Carbohydrate degradation; glycolysis; D-glyceraldehyde 3-phosphate and glycerone phosphate from D-glucose: step 3/4.</text>
</comment>
<dbReference type="PRINTS" id="PR00476">
    <property type="entry name" value="PHFRCTKINASE"/>
</dbReference>
<dbReference type="InterPro" id="IPR050929">
    <property type="entry name" value="PFKA"/>
</dbReference>
<name>A0A4S2F358_9ACTN</name>
<dbReference type="GO" id="GO:0047334">
    <property type="term" value="F:diphosphate-fructose-6-phosphate 1-phosphotransferase activity"/>
    <property type="evidence" value="ECO:0007669"/>
    <property type="project" value="UniProtKB-EC"/>
</dbReference>
<protein>
    <recommendedName>
        <fullName evidence="6">Pyrophosphate--fructose 6-phosphate 1-phosphotransferase</fullName>
        <ecNumber evidence="6">2.7.1.90</ecNumber>
    </recommendedName>
    <alternativeName>
        <fullName evidence="6">6-phosphofructokinase, pyrophosphate dependent</fullName>
    </alternativeName>
    <alternativeName>
        <fullName evidence="6">PPi-dependent phosphofructokinase</fullName>
        <shortName evidence="6">PPi-PFK</shortName>
    </alternativeName>
    <alternativeName>
        <fullName evidence="6">Pyrophosphate-dependent 6-phosphofructose-1-kinase</fullName>
    </alternativeName>
</protein>
<keyword evidence="6" id="KW-0324">Glycolysis</keyword>
<evidence type="ECO:0000256" key="3">
    <source>
        <dbReference type="ARBA" id="ARBA00022723"/>
    </source>
</evidence>
<dbReference type="NCBIfam" id="NF010675">
    <property type="entry name" value="PRK14072.1"/>
    <property type="match status" value="1"/>
</dbReference>
<feature type="site" description="Important for catalytic activity and substrate specificity; stabilizes the transition state when the phosphoryl donor is PPi; prevents ATP from binding by mimicking the alpha-phosphate group of ATP" evidence="6">
    <location>
        <position position="117"/>
    </location>
</feature>
<feature type="site" description="Important for catalytic activity; stabilizes the transition state when the phosphoryl donor is PPi" evidence="6">
    <location>
        <position position="143"/>
    </location>
</feature>
<keyword evidence="2 6" id="KW-0808">Transferase</keyword>
<feature type="binding site" evidence="6">
    <location>
        <position position="116"/>
    </location>
    <ligand>
        <name>Mg(2+)</name>
        <dbReference type="ChEBI" id="CHEBI:18420"/>
        <note>catalytic</note>
    </ligand>
</feature>
<dbReference type="GO" id="GO:0003872">
    <property type="term" value="F:6-phosphofructokinase activity"/>
    <property type="evidence" value="ECO:0007669"/>
    <property type="project" value="UniProtKB-UniRule"/>
</dbReference>
<dbReference type="SUPFAM" id="SSF53784">
    <property type="entry name" value="Phosphofructokinase"/>
    <property type="match status" value="1"/>
</dbReference>
<comment type="cofactor">
    <cofactor evidence="1 6">
        <name>Mg(2+)</name>
        <dbReference type="ChEBI" id="CHEBI:18420"/>
    </cofactor>
</comment>
<evidence type="ECO:0000259" key="7">
    <source>
        <dbReference type="Pfam" id="PF00365"/>
    </source>
</evidence>
<comment type="caution">
    <text evidence="6">Lacks conserved residue(s) required for the propagation of feature annotation.</text>
</comment>
<accession>A0A4S2F358</accession>